<proteinExistence type="predicted"/>
<evidence type="ECO:0000313" key="2">
    <source>
        <dbReference type="Proteomes" id="UP000324222"/>
    </source>
</evidence>
<comment type="caution">
    <text evidence="1">The sequence shown here is derived from an EMBL/GenBank/DDBJ whole genome shotgun (WGS) entry which is preliminary data.</text>
</comment>
<dbReference type="Proteomes" id="UP000324222">
    <property type="component" value="Unassembled WGS sequence"/>
</dbReference>
<gene>
    <name evidence="1" type="ORF">E2C01_044865</name>
</gene>
<name>A0A5B7G1M3_PORTR</name>
<keyword evidence="2" id="KW-1185">Reference proteome</keyword>
<sequence>MPWSPVASVTSGWWKGRGNTDACSVTSGPVISLPAVARRQGTVLWSLLLCPTRVASWGVEGGQWVGVEGSQRVVVRPAEGRRWRRDVQLQRDGAVVVVVVNTGRPSVAGPRPSRAREACRSSGARLACILRRGGAGGLAIASS</sequence>
<reference evidence="1 2" key="1">
    <citation type="submission" date="2019-05" db="EMBL/GenBank/DDBJ databases">
        <title>Another draft genome of Portunus trituberculatus and its Hox gene families provides insights of decapod evolution.</title>
        <authorList>
            <person name="Jeong J.-H."/>
            <person name="Song I."/>
            <person name="Kim S."/>
            <person name="Choi T."/>
            <person name="Kim D."/>
            <person name="Ryu S."/>
            <person name="Kim W."/>
        </authorList>
    </citation>
    <scope>NUCLEOTIDE SEQUENCE [LARGE SCALE GENOMIC DNA]</scope>
    <source>
        <tissue evidence="1">Muscle</tissue>
    </source>
</reference>
<dbReference type="EMBL" id="VSRR010009900">
    <property type="protein sequence ID" value="MPC51028.1"/>
    <property type="molecule type" value="Genomic_DNA"/>
</dbReference>
<dbReference type="AlphaFoldDB" id="A0A5B7G1M3"/>
<evidence type="ECO:0000313" key="1">
    <source>
        <dbReference type="EMBL" id="MPC51028.1"/>
    </source>
</evidence>
<protein>
    <submittedName>
        <fullName evidence="1">Uncharacterized protein</fullName>
    </submittedName>
</protein>
<organism evidence="1 2">
    <name type="scientific">Portunus trituberculatus</name>
    <name type="common">Swimming crab</name>
    <name type="synonym">Neptunus trituberculatus</name>
    <dbReference type="NCBI Taxonomy" id="210409"/>
    <lineage>
        <taxon>Eukaryota</taxon>
        <taxon>Metazoa</taxon>
        <taxon>Ecdysozoa</taxon>
        <taxon>Arthropoda</taxon>
        <taxon>Crustacea</taxon>
        <taxon>Multicrustacea</taxon>
        <taxon>Malacostraca</taxon>
        <taxon>Eumalacostraca</taxon>
        <taxon>Eucarida</taxon>
        <taxon>Decapoda</taxon>
        <taxon>Pleocyemata</taxon>
        <taxon>Brachyura</taxon>
        <taxon>Eubrachyura</taxon>
        <taxon>Portunoidea</taxon>
        <taxon>Portunidae</taxon>
        <taxon>Portuninae</taxon>
        <taxon>Portunus</taxon>
    </lineage>
</organism>
<accession>A0A5B7G1M3</accession>